<keyword evidence="2" id="KW-1185">Reference proteome</keyword>
<dbReference type="RefSeq" id="XP_013241317.1">
    <property type="nucleotide sequence ID" value="XM_013385863.1"/>
</dbReference>
<sequence length="177" mass="19185">MSRSLIFSRLRLSIWECVARRRVSRVPLLPPRVALAIKLVHAGFPETQCGGTDADFPCMLGPRDGRDDPEASDDVVWVDVSWPPWPLLLSAFAASVVDNGNVIEADENNSAEEGAAAPTAACAAVEERMVRRDMCYLFTCTEQVGIVGSHLGFWLKGCARTDAQVPTVGISSSPRGR</sequence>
<protein>
    <submittedName>
        <fullName evidence="1">Uncharacterized protein</fullName>
    </submittedName>
</protein>
<organism evidence="1 2">
    <name type="scientific">Tilletiaria anomala (strain ATCC 24038 / CBS 436.72 / UBC 951)</name>
    <dbReference type="NCBI Taxonomy" id="1037660"/>
    <lineage>
        <taxon>Eukaryota</taxon>
        <taxon>Fungi</taxon>
        <taxon>Dikarya</taxon>
        <taxon>Basidiomycota</taxon>
        <taxon>Ustilaginomycotina</taxon>
        <taxon>Exobasidiomycetes</taxon>
        <taxon>Georgefischeriales</taxon>
        <taxon>Tilletiariaceae</taxon>
        <taxon>Tilletiaria</taxon>
    </lineage>
</organism>
<dbReference type="AlphaFoldDB" id="A0A066VNT2"/>
<dbReference type="InParanoid" id="A0A066VNT2"/>
<dbReference type="GeneID" id="25261990"/>
<dbReference type="EMBL" id="JMSN01000093">
    <property type="protein sequence ID" value="KDN40245.1"/>
    <property type="molecule type" value="Genomic_DNA"/>
</dbReference>
<proteinExistence type="predicted"/>
<dbReference type="Proteomes" id="UP000027361">
    <property type="component" value="Unassembled WGS sequence"/>
</dbReference>
<reference evidence="1 2" key="1">
    <citation type="submission" date="2014-05" db="EMBL/GenBank/DDBJ databases">
        <title>Draft genome sequence of a rare smut relative, Tilletiaria anomala UBC 951.</title>
        <authorList>
            <consortium name="DOE Joint Genome Institute"/>
            <person name="Toome M."/>
            <person name="Kuo A."/>
            <person name="Henrissat B."/>
            <person name="Lipzen A."/>
            <person name="Tritt A."/>
            <person name="Yoshinaga Y."/>
            <person name="Zane M."/>
            <person name="Barry K."/>
            <person name="Grigoriev I.V."/>
            <person name="Spatafora J.W."/>
            <person name="Aimea M.C."/>
        </authorList>
    </citation>
    <scope>NUCLEOTIDE SEQUENCE [LARGE SCALE GENOMIC DNA]</scope>
    <source>
        <strain evidence="1 2">UBC 951</strain>
    </source>
</reference>
<dbReference type="HOGENOM" id="CLU_1518904_0_0_1"/>
<name>A0A066VNT2_TILAU</name>
<comment type="caution">
    <text evidence="1">The sequence shown here is derived from an EMBL/GenBank/DDBJ whole genome shotgun (WGS) entry which is preliminary data.</text>
</comment>
<evidence type="ECO:0000313" key="2">
    <source>
        <dbReference type="Proteomes" id="UP000027361"/>
    </source>
</evidence>
<accession>A0A066VNT2</accession>
<gene>
    <name evidence="1" type="ORF">K437DRAFT_190743</name>
</gene>
<evidence type="ECO:0000313" key="1">
    <source>
        <dbReference type="EMBL" id="KDN40245.1"/>
    </source>
</evidence>